<organism evidence="1 2">
    <name type="scientific">Aphanomyces astaci</name>
    <name type="common">Crayfish plague agent</name>
    <dbReference type="NCBI Taxonomy" id="112090"/>
    <lineage>
        <taxon>Eukaryota</taxon>
        <taxon>Sar</taxon>
        <taxon>Stramenopiles</taxon>
        <taxon>Oomycota</taxon>
        <taxon>Saprolegniomycetes</taxon>
        <taxon>Saprolegniales</taxon>
        <taxon>Verrucalvaceae</taxon>
        <taxon>Aphanomyces</taxon>
    </lineage>
</organism>
<dbReference type="AlphaFoldDB" id="A0A3R7YR16"/>
<proteinExistence type="predicted"/>
<comment type="caution">
    <text evidence="1">The sequence shown here is derived from an EMBL/GenBank/DDBJ whole genome shotgun (WGS) entry which is preliminary data.</text>
</comment>
<dbReference type="VEuPathDB" id="FungiDB:H257_03086"/>
<dbReference type="Proteomes" id="UP000284702">
    <property type="component" value="Unassembled WGS sequence"/>
</dbReference>
<accession>A0A3R7YR16</accession>
<gene>
    <name evidence="1" type="ORF">B5M09_005003</name>
</gene>
<evidence type="ECO:0000313" key="2">
    <source>
        <dbReference type="Proteomes" id="UP000284702"/>
    </source>
</evidence>
<reference evidence="1" key="1">
    <citation type="submission" date="2018-07" db="EMBL/GenBank/DDBJ databases">
        <title>Annotation of Aphanomyces astaci genome assembly.</title>
        <authorList>
            <person name="Studholme D.J."/>
        </authorList>
    </citation>
    <scope>NUCLEOTIDE SEQUENCE [LARGE SCALE GENOMIC DNA]</scope>
    <source>
        <strain evidence="1">Pc</strain>
    </source>
</reference>
<dbReference type="EMBL" id="MZMZ02002359">
    <property type="protein sequence ID" value="RQM26216.1"/>
    <property type="molecule type" value="Genomic_DNA"/>
</dbReference>
<name>A0A3R7YR16_APHAT</name>
<protein>
    <submittedName>
        <fullName evidence="1">Uncharacterized protein</fullName>
    </submittedName>
</protein>
<sequence length="165" mass="18895">MRRWRLVDATVDISSTPPSSDFLVVERKWPMVFPAQEDKVVFPESQCLDKVVAAYLVRTFDFDTLRMLVVRPFREETAEKNMIVLKKWLHIWYLGHATSREGDNDDDNTYVLVHVQGDKPEQDVYVPRGSLLPQVTIGNPPPQGCFGLVTTFFDLPTRLLSVATI</sequence>
<keyword evidence="2" id="KW-1185">Reference proteome</keyword>
<evidence type="ECO:0000313" key="1">
    <source>
        <dbReference type="EMBL" id="RQM26216.1"/>
    </source>
</evidence>